<dbReference type="Proteomes" id="UP000230025">
    <property type="component" value="Unassembled WGS sequence"/>
</dbReference>
<dbReference type="PANTHER" id="PTHR10884:SF14">
    <property type="entry name" value="NADH DEHYDROGENASE [UBIQUINONE] IRON-SULFUR PROTEIN 3, MITOCHONDRIAL"/>
    <property type="match status" value="1"/>
</dbReference>
<accession>A0A2M7GYN9</accession>
<evidence type="ECO:0000256" key="1">
    <source>
        <dbReference type="ARBA" id="ARBA00007569"/>
    </source>
</evidence>
<sequence length="143" mass="16919">MEKTLNSIKEKFSQEIIKFEEKSLKRYYILIDKKDLLKLVKFIFNDLKARFIIETGLDTPEGIEILYHFSFDKLGKVVSIRTLLSREKPEVESISPVIKGAQWIEREIQDILGVKFLNHPDPRRFILADDWPEGKYPYRKESS</sequence>
<comment type="caution">
    <text evidence="3">The sequence shown here is derived from an EMBL/GenBank/DDBJ whole genome shotgun (WGS) entry which is preliminary data.</text>
</comment>
<dbReference type="Gene3D" id="3.30.460.80">
    <property type="entry name" value="NADH:ubiquinone oxidoreductase, 30kDa subunit"/>
    <property type="match status" value="1"/>
</dbReference>
<protein>
    <recommendedName>
        <fullName evidence="2">NADH:ubiquinone oxidoreductase 30kDa subunit domain-containing protein</fullName>
    </recommendedName>
</protein>
<reference evidence="4" key="1">
    <citation type="submission" date="2017-09" db="EMBL/GenBank/DDBJ databases">
        <title>Depth-based differentiation of microbial function through sediment-hosted aquifers and enrichment of novel symbionts in the deep terrestrial subsurface.</title>
        <authorList>
            <person name="Probst A.J."/>
            <person name="Ladd B."/>
            <person name="Jarett J.K."/>
            <person name="Geller-Mcgrath D.E."/>
            <person name="Sieber C.M.K."/>
            <person name="Emerson J.B."/>
            <person name="Anantharaman K."/>
            <person name="Thomas B.C."/>
            <person name="Malmstrom R."/>
            <person name="Stieglmeier M."/>
            <person name="Klingl A."/>
            <person name="Woyke T."/>
            <person name="Ryan C.M."/>
            <person name="Banfield J.F."/>
        </authorList>
    </citation>
    <scope>NUCLEOTIDE SEQUENCE [LARGE SCALE GENOMIC DNA]</scope>
</reference>
<dbReference type="SUPFAM" id="SSF143243">
    <property type="entry name" value="Nqo5-like"/>
    <property type="match status" value="1"/>
</dbReference>
<dbReference type="EMBL" id="PFFY01000179">
    <property type="protein sequence ID" value="PIW33568.1"/>
    <property type="molecule type" value="Genomic_DNA"/>
</dbReference>
<dbReference type="AlphaFoldDB" id="A0A2M7GYN9"/>
<evidence type="ECO:0000313" key="3">
    <source>
        <dbReference type="EMBL" id="PIW33568.1"/>
    </source>
</evidence>
<evidence type="ECO:0000313" key="4">
    <source>
        <dbReference type="Proteomes" id="UP000230025"/>
    </source>
</evidence>
<dbReference type="InterPro" id="IPR037232">
    <property type="entry name" value="NADH_quin_OxRdtase_su_C/D-like"/>
</dbReference>
<gene>
    <name evidence="3" type="ORF">COW28_03810</name>
</gene>
<evidence type="ECO:0000259" key="2">
    <source>
        <dbReference type="Pfam" id="PF00329"/>
    </source>
</evidence>
<dbReference type="PANTHER" id="PTHR10884">
    <property type="entry name" value="NADH DEHYDROGENASE UBIQUINONE IRON-SULFUR PROTEIN 3"/>
    <property type="match status" value="1"/>
</dbReference>
<comment type="similarity">
    <text evidence="1">Belongs to the complex I 30 kDa subunit family.</text>
</comment>
<dbReference type="InterPro" id="IPR001268">
    <property type="entry name" value="NADH_UbQ_OxRdtase_30kDa_su"/>
</dbReference>
<name>A0A2M7GYN9_9BACT</name>
<dbReference type="Pfam" id="PF00329">
    <property type="entry name" value="Complex1_30kDa"/>
    <property type="match status" value="1"/>
</dbReference>
<feature type="domain" description="NADH:ubiquinone oxidoreductase 30kDa subunit" evidence="2">
    <location>
        <begin position="30"/>
        <end position="141"/>
    </location>
</feature>
<organism evidence="3 4">
    <name type="scientific">bacterium (Candidatus Ratteibacteria) CG15_BIG_FIL_POST_REV_8_21_14_020_41_12</name>
    <dbReference type="NCBI Taxonomy" id="2014291"/>
    <lineage>
        <taxon>Bacteria</taxon>
        <taxon>Candidatus Ratteibacteria</taxon>
    </lineage>
</organism>
<dbReference type="GO" id="GO:0008137">
    <property type="term" value="F:NADH dehydrogenase (ubiquinone) activity"/>
    <property type="evidence" value="ECO:0007669"/>
    <property type="project" value="InterPro"/>
</dbReference>
<proteinExistence type="inferred from homology"/>